<protein>
    <submittedName>
        <fullName evidence="1">Uncharacterized protein</fullName>
    </submittedName>
</protein>
<dbReference type="Proteomes" id="UP000187465">
    <property type="component" value="Unassembled WGS sequence"/>
</dbReference>
<name>A0A1R0XCG7_9BACL</name>
<gene>
    <name evidence="1" type="ORF">BJP51_14640</name>
</gene>
<organism evidence="1 2">
    <name type="scientific">Paenibacillus odorifer</name>
    <dbReference type="NCBI Taxonomy" id="189426"/>
    <lineage>
        <taxon>Bacteria</taxon>
        <taxon>Bacillati</taxon>
        <taxon>Bacillota</taxon>
        <taxon>Bacilli</taxon>
        <taxon>Bacillales</taxon>
        <taxon>Paenibacillaceae</taxon>
        <taxon>Paenibacillus</taxon>
    </lineage>
</organism>
<accession>A0A1R0XCG7</accession>
<evidence type="ECO:0000313" key="1">
    <source>
        <dbReference type="EMBL" id="OMD32760.1"/>
    </source>
</evidence>
<reference evidence="1 2" key="1">
    <citation type="submission" date="2016-10" db="EMBL/GenBank/DDBJ databases">
        <title>Paenibacillus species isolates.</title>
        <authorList>
            <person name="Beno S.M."/>
        </authorList>
    </citation>
    <scope>NUCLEOTIDE SEQUENCE [LARGE SCALE GENOMIC DNA]</scope>
    <source>
        <strain evidence="1 2">FSL H7-0604</strain>
    </source>
</reference>
<comment type="caution">
    <text evidence="1">The sequence shown here is derived from an EMBL/GenBank/DDBJ whole genome shotgun (WGS) entry which is preliminary data.</text>
</comment>
<dbReference type="EMBL" id="MKQP01000016">
    <property type="protein sequence ID" value="OMD32760.1"/>
    <property type="molecule type" value="Genomic_DNA"/>
</dbReference>
<proteinExistence type="predicted"/>
<evidence type="ECO:0000313" key="2">
    <source>
        <dbReference type="Proteomes" id="UP000187465"/>
    </source>
</evidence>
<dbReference type="RefSeq" id="WP_036686369.1">
    <property type="nucleotide sequence ID" value="NZ_MKQP01000016.1"/>
</dbReference>
<sequence>MSNLISSLVLAIGYFDDEVLEIFIYQNGEILDRYAGGDVLEEYEMEPETFDYAAVVERLGLTVSPDSLGVMFQNDDVREIVEQLETVVPAPLILKYDWIEDDESLCREFVHVRRDLQTIKSQGDLLRHNELYSPN</sequence>
<dbReference type="AlphaFoldDB" id="A0A1R0XCG7"/>